<accession>A0A940WKR1</accession>
<reference evidence="2" key="1">
    <citation type="submission" date="2021-02" db="EMBL/GenBank/DDBJ databases">
        <title>Draft genome sequence of Microbispora sp. RL4-1S isolated from rice leaves in Thailand.</title>
        <authorList>
            <person name="Muangham S."/>
            <person name="Duangmal K."/>
        </authorList>
    </citation>
    <scope>NUCLEOTIDE SEQUENCE</scope>
    <source>
        <strain evidence="2">RL4-1S</strain>
    </source>
</reference>
<dbReference type="InterPro" id="IPR014710">
    <property type="entry name" value="RmlC-like_jellyroll"/>
</dbReference>
<dbReference type="Proteomes" id="UP000674234">
    <property type="component" value="Unassembled WGS sequence"/>
</dbReference>
<comment type="caution">
    <text evidence="2">The sequence shown here is derived from an EMBL/GenBank/DDBJ whole genome shotgun (WGS) entry which is preliminary data.</text>
</comment>
<keyword evidence="3" id="KW-1185">Reference proteome</keyword>
<evidence type="ECO:0000313" key="3">
    <source>
        <dbReference type="Proteomes" id="UP000674234"/>
    </source>
</evidence>
<dbReference type="InterPro" id="IPR000595">
    <property type="entry name" value="cNMP-bd_dom"/>
</dbReference>
<evidence type="ECO:0000259" key="1">
    <source>
        <dbReference type="PROSITE" id="PS50042"/>
    </source>
</evidence>
<proteinExistence type="predicted"/>
<dbReference type="SUPFAM" id="SSF51206">
    <property type="entry name" value="cAMP-binding domain-like"/>
    <property type="match status" value="1"/>
</dbReference>
<organism evidence="2 3">
    <name type="scientific">Microbispora oryzae</name>
    <dbReference type="NCBI Taxonomy" id="2806554"/>
    <lineage>
        <taxon>Bacteria</taxon>
        <taxon>Bacillati</taxon>
        <taxon>Actinomycetota</taxon>
        <taxon>Actinomycetes</taxon>
        <taxon>Streptosporangiales</taxon>
        <taxon>Streptosporangiaceae</taxon>
        <taxon>Microbispora</taxon>
    </lineage>
</organism>
<dbReference type="Pfam" id="PF00027">
    <property type="entry name" value="cNMP_binding"/>
    <property type="match status" value="1"/>
</dbReference>
<gene>
    <name evidence="2" type="ORF">JOL79_00755</name>
</gene>
<dbReference type="PROSITE" id="PS00889">
    <property type="entry name" value="CNMP_BINDING_2"/>
    <property type="match status" value="1"/>
</dbReference>
<feature type="domain" description="Cyclic nucleotide-binding" evidence="1">
    <location>
        <begin position="238"/>
        <end position="321"/>
    </location>
</feature>
<dbReference type="InterPro" id="IPR018490">
    <property type="entry name" value="cNMP-bd_dom_sf"/>
</dbReference>
<dbReference type="SMART" id="SM00100">
    <property type="entry name" value="cNMP"/>
    <property type="match status" value="1"/>
</dbReference>
<dbReference type="InterPro" id="IPR018488">
    <property type="entry name" value="cNMP-bd_CS"/>
</dbReference>
<name>A0A940WKR1_9ACTN</name>
<dbReference type="PROSITE" id="PS00888">
    <property type="entry name" value="CNMP_BINDING_1"/>
    <property type="match status" value="1"/>
</dbReference>
<dbReference type="Gene3D" id="2.60.120.10">
    <property type="entry name" value="Jelly Rolls"/>
    <property type="match status" value="1"/>
</dbReference>
<sequence>MRVESTITSISWIPSEAVAGYTKPAFSVGLTHYDDPPPDAIADLDALRDSDRFRFANRLTVWAEFDGDRVSGHGAAGGLVMGATTVRLGPLGVTFAAVGLPDLRPEPRMGDGWIRFTQTAGGRTALPFPRRVARPPYLRLQSPLVWTTLSVTLYSDGRAEAMLEGASPFPRHWVYGPDHRLTMKAGLTDFAAWATQDGPERTPWGDEDSPVLVTAAETALERELSLLIMRGGVRPQIRSLPAGSQLVRQGEPGSSLFLLLDGVLGVDVDGRALPELGPGAILGERAVLEGGTRTATLTALTPIRVAEAPAESVDRGALARLAEGHRREDQLT</sequence>
<dbReference type="CDD" id="cd00038">
    <property type="entry name" value="CAP_ED"/>
    <property type="match status" value="1"/>
</dbReference>
<dbReference type="PROSITE" id="PS50042">
    <property type="entry name" value="CNMP_BINDING_3"/>
    <property type="match status" value="1"/>
</dbReference>
<evidence type="ECO:0000313" key="2">
    <source>
        <dbReference type="EMBL" id="MBP2702324.1"/>
    </source>
</evidence>
<dbReference type="RefSeq" id="WP_210153635.1">
    <property type="nucleotide sequence ID" value="NZ_JAFCNB010000001.1"/>
</dbReference>
<dbReference type="AlphaFoldDB" id="A0A940WKR1"/>
<dbReference type="EMBL" id="JAFCNB010000001">
    <property type="protein sequence ID" value="MBP2702324.1"/>
    <property type="molecule type" value="Genomic_DNA"/>
</dbReference>
<protein>
    <submittedName>
        <fullName evidence="2">Cyclic nucleotide-binding domain-containing protein</fullName>
    </submittedName>
</protein>